<keyword evidence="2" id="KW-1133">Transmembrane helix</keyword>
<feature type="region of interest" description="Disordered" evidence="1">
    <location>
        <begin position="152"/>
        <end position="177"/>
    </location>
</feature>
<feature type="transmembrane region" description="Helical" evidence="2">
    <location>
        <begin position="98"/>
        <end position="118"/>
    </location>
</feature>
<dbReference type="Proteomes" id="UP000018201">
    <property type="component" value="Unassembled WGS sequence"/>
</dbReference>
<protein>
    <submittedName>
        <fullName evidence="3">Uncharacterized protein</fullName>
    </submittedName>
</protein>
<proteinExistence type="predicted"/>
<name>U6H224_9EIME</name>
<evidence type="ECO:0000256" key="1">
    <source>
        <dbReference type="SAM" id="MobiDB-lite"/>
    </source>
</evidence>
<sequence>MVAAGPYRIDREIFALPGLVGCTMLFAAATAREALATDTVESTHVPLNQKGAVPTVLPLENVHPHPYTPLNLVVGQSSGGFGSSVIRGRQKKWERSHFLAFTGGLVAVVYLAVAFVILRCARKALHPRLFGSLSARSLSSSELEEHRVHACIDEKEGKRGEEDEREDEAGDAGAGPDEYLIKEGESKALQALEELQHIVTLGVQALPYLSLEKKFPLILFLMRVCTQELILLGIYSTPKVDLKRQGTINFILHQGEQALAQIVPEDPRNNAAYRTNEILRLLGRFRSAPRKSNGEELGVEASISAYRISECKRALEKLQPWVETSIPIPNDVAERVIKTLTFTRGTGKRRMIVDDAARSWVAEVQARFGCFALMEKNCGAESNLHKRQFDVEMEELQSRYGRLERSLDCSIQSALSGQPPKQELHVQEQHEECMHHQEQALQPLYQQQYHSAYQLPENIGALSSAFQSVEQLAVLRTGHSLLLKTCASICPPLTLRPAISSPLTPPQVGRRGSKRQGTSSNLRSTLLRQSRFFG</sequence>
<keyword evidence="2" id="KW-0812">Transmembrane</keyword>
<dbReference type="EMBL" id="HG693031">
    <property type="protein sequence ID" value="CDI84789.1"/>
    <property type="molecule type" value="Genomic_DNA"/>
</dbReference>
<feature type="region of interest" description="Disordered" evidence="1">
    <location>
        <begin position="500"/>
        <end position="521"/>
    </location>
</feature>
<feature type="compositionally biased region" description="Basic and acidic residues" evidence="1">
    <location>
        <begin position="152"/>
        <end position="162"/>
    </location>
</feature>
<keyword evidence="4" id="KW-1185">Reference proteome</keyword>
<dbReference type="VEuPathDB" id="ToxoDB:EPH_0013260"/>
<evidence type="ECO:0000313" key="3">
    <source>
        <dbReference type="EMBL" id="CDI84789.1"/>
    </source>
</evidence>
<gene>
    <name evidence="3" type="ORF">EPH_0013260</name>
</gene>
<dbReference type="OrthoDB" id="348471at2759"/>
<organism evidence="3 4">
    <name type="scientific">Eimeria praecox</name>
    <dbReference type="NCBI Taxonomy" id="51316"/>
    <lineage>
        <taxon>Eukaryota</taxon>
        <taxon>Sar</taxon>
        <taxon>Alveolata</taxon>
        <taxon>Apicomplexa</taxon>
        <taxon>Conoidasida</taxon>
        <taxon>Coccidia</taxon>
        <taxon>Eucoccidiorida</taxon>
        <taxon>Eimeriorina</taxon>
        <taxon>Eimeriidae</taxon>
        <taxon>Eimeria</taxon>
    </lineage>
</organism>
<accession>U6H224</accession>
<evidence type="ECO:0000313" key="4">
    <source>
        <dbReference type="Proteomes" id="UP000018201"/>
    </source>
</evidence>
<keyword evidence="2" id="KW-0472">Membrane</keyword>
<reference evidence="3" key="2">
    <citation type="submission" date="2013-10" db="EMBL/GenBank/DDBJ databases">
        <authorList>
            <person name="Aslett M."/>
        </authorList>
    </citation>
    <scope>NUCLEOTIDE SEQUENCE [LARGE SCALE GENOMIC DNA]</scope>
    <source>
        <strain evidence="3">Houghton</strain>
    </source>
</reference>
<dbReference type="AlphaFoldDB" id="U6H224"/>
<evidence type="ECO:0000256" key="2">
    <source>
        <dbReference type="SAM" id="Phobius"/>
    </source>
</evidence>
<reference evidence="3" key="1">
    <citation type="submission" date="2013-10" db="EMBL/GenBank/DDBJ databases">
        <title>Genomic analysis of the causative agents of coccidiosis in chickens.</title>
        <authorList>
            <person name="Reid A.J."/>
            <person name="Blake D."/>
            <person name="Billington K."/>
            <person name="Browne H."/>
            <person name="Dunn M."/>
            <person name="Hung S."/>
            <person name="Kawahara F."/>
            <person name="Miranda-Saavedra D."/>
            <person name="Mourier T."/>
            <person name="Nagra H."/>
            <person name="Otto T.D."/>
            <person name="Rawlings N."/>
            <person name="Sanchez A."/>
            <person name="Sanders M."/>
            <person name="Subramaniam C."/>
            <person name="Tay Y."/>
            <person name="Dear P."/>
            <person name="Doerig C."/>
            <person name="Gruber A."/>
            <person name="Parkinson J."/>
            <person name="Shirley M."/>
            <person name="Wan K.L."/>
            <person name="Berriman M."/>
            <person name="Tomley F."/>
            <person name="Pain A."/>
        </authorList>
    </citation>
    <scope>NUCLEOTIDE SEQUENCE [LARGE SCALE GENOMIC DNA]</scope>
    <source>
        <strain evidence="3">Houghton</strain>
    </source>
</reference>